<evidence type="ECO:0000313" key="1">
    <source>
        <dbReference type="EMBL" id="MET3773392.1"/>
    </source>
</evidence>
<gene>
    <name evidence="1" type="ORF">ABIC98_003056</name>
</gene>
<sequence>MQGKFVHVAALRLGSDADPAAPGAAITEALCGSWQHPPPCPLAAHHTATELVAGTLRLRTIFAADAAQEDEVRRRIGAALGRGSMAGPDGKSSRWTLLEAAPGELTAAEREHVERIAGT</sequence>
<reference evidence="1" key="1">
    <citation type="submission" date="2024-06" db="EMBL/GenBank/DDBJ databases">
        <title>Genomic Encyclopedia of Type Strains, Phase IV (KMG-IV): sequencing the most valuable type-strain genomes for metagenomic binning, comparative biology and taxonomic classification.</title>
        <authorList>
            <person name="Goeker M."/>
        </authorList>
    </citation>
    <scope>NUCLEOTIDE SEQUENCE</scope>
    <source>
        <strain evidence="1">SJCon</strain>
    </source>
</reference>
<evidence type="ECO:0000313" key="2">
    <source>
        <dbReference type="Proteomes" id="UP001549207"/>
    </source>
</evidence>
<organism evidence="1 2">
    <name type="scientific">Arthrobacter nitrophenolicus</name>
    <dbReference type="NCBI Taxonomy" id="683150"/>
    <lineage>
        <taxon>Bacteria</taxon>
        <taxon>Bacillati</taxon>
        <taxon>Actinomycetota</taxon>
        <taxon>Actinomycetes</taxon>
        <taxon>Micrococcales</taxon>
        <taxon>Micrococcaceae</taxon>
        <taxon>Arthrobacter</taxon>
    </lineage>
</organism>
<keyword evidence="2" id="KW-1185">Reference proteome</keyword>
<dbReference type="Proteomes" id="UP001549207">
    <property type="component" value="Unassembled WGS sequence"/>
</dbReference>
<accession>A0ACC6TID4</accession>
<proteinExistence type="predicted"/>
<dbReference type="EMBL" id="JBEPNJ010000014">
    <property type="protein sequence ID" value="MET3773392.1"/>
    <property type="molecule type" value="Genomic_DNA"/>
</dbReference>
<comment type="caution">
    <text evidence="1">The sequence shown here is derived from an EMBL/GenBank/DDBJ whole genome shotgun (WGS) entry which is preliminary data.</text>
</comment>
<protein>
    <submittedName>
        <fullName evidence="1">Uncharacterized protein</fullName>
    </submittedName>
</protein>
<name>A0ACC6TID4_9MICC</name>